<dbReference type="InterPro" id="IPR029058">
    <property type="entry name" value="AB_hydrolase_fold"/>
</dbReference>
<reference evidence="1 2" key="1">
    <citation type="submission" date="2019-03" db="EMBL/GenBank/DDBJ databases">
        <title>Genomic Encyclopedia of Archaeal and Bacterial Type Strains, Phase II (KMG-II): from individual species to whole genera.</title>
        <authorList>
            <person name="Goeker M."/>
        </authorList>
    </citation>
    <scope>NUCLEOTIDE SEQUENCE [LARGE SCALE GENOMIC DNA]</scope>
    <source>
        <strain evidence="1 2">DSM 28323</strain>
    </source>
</reference>
<comment type="caution">
    <text evidence="1">The sequence shown here is derived from an EMBL/GenBank/DDBJ whole genome shotgun (WGS) entry which is preliminary data.</text>
</comment>
<dbReference type="SUPFAM" id="SSF53474">
    <property type="entry name" value="alpha/beta-Hydrolases"/>
    <property type="match status" value="1"/>
</dbReference>
<name>A0A4R6IZ25_9BACT</name>
<dbReference type="EMBL" id="SNWP01000010">
    <property type="protein sequence ID" value="TDO28132.1"/>
    <property type="molecule type" value="Genomic_DNA"/>
</dbReference>
<dbReference type="Gene3D" id="3.40.50.1820">
    <property type="entry name" value="alpha/beta hydrolase"/>
    <property type="match status" value="1"/>
</dbReference>
<dbReference type="RefSeq" id="WP_162847309.1">
    <property type="nucleotide sequence ID" value="NZ_SNWP01000010.1"/>
</dbReference>
<accession>A0A4R6IZ25</accession>
<evidence type="ECO:0008006" key="3">
    <source>
        <dbReference type="Google" id="ProtNLM"/>
    </source>
</evidence>
<evidence type="ECO:0000313" key="1">
    <source>
        <dbReference type="EMBL" id="TDO28132.1"/>
    </source>
</evidence>
<organism evidence="1 2">
    <name type="scientific">Sediminibacterium goheungense</name>
    <dbReference type="NCBI Taxonomy" id="1086393"/>
    <lineage>
        <taxon>Bacteria</taxon>
        <taxon>Pseudomonadati</taxon>
        <taxon>Bacteroidota</taxon>
        <taxon>Chitinophagia</taxon>
        <taxon>Chitinophagales</taxon>
        <taxon>Chitinophagaceae</taxon>
        <taxon>Sediminibacterium</taxon>
    </lineage>
</organism>
<evidence type="ECO:0000313" key="2">
    <source>
        <dbReference type="Proteomes" id="UP000295741"/>
    </source>
</evidence>
<protein>
    <recommendedName>
        <fullName evidence="3">Alpha/beta hydrolase</fullName>
    </recommendedName>
</protein>
<sequence>MKKNILLILMTFSLISTYGQRTETVYLNAKDSSTNMYIAVIPENQQLKSLLVLLDGFGNSPKDVLFQTAIPRYASQQGILTIIPILKTGAQYFGSDAASQQSLKEIISLAVARYQLKGKNLYIGGFSIGGTCAVKYAVLSVQHNYAIKPKAVFAIDPPLDWERYYKAARRVVRLSDAAKVNGEVFYMIDRIQKEMKGTPETALKNFYEHSPYSYSDTTQKAVKNLIKTPIMLISEPDIQWWLKERGYDYTYNNITDHAAMINELQRLGNKKAVLVTTAGKGYRKPDNMRHPHSWSIADPVQILKWLQSQ</sequence>
<keyword evidence="2" id="KW-1185">Reference proteome</keyword>
<dbReference type="AlphaFoldDB" id="A0A4R6IZ25"/>
<gene>
    <name evidence="1" type="ORF">BC659_0192</name>
</gene>
<dbReference type="Proteomes" id="UP000295741">
    <property type="component" value="Unassembled WGS sequence"/>
</dbReference>
<proteinExistence type="predicted"/>